<proteinExistence type="predicted"/>
<protein>
    <recommendedName>
        <fullName evidence="3">F-box domain-containing protein</fullName>
    </recommendedName>
</protein>
<dbReference type="AlphaFoldDB" id="A0A9P5Q3F6"/>
<name>A0A9P5Q3F6_9AGAR</name>
<sequence>ILQNVERDLETYDAEITRLETRKMFLAFQKERLKSYAAQVQSLLSPVRKLPSEILQRVFDNC</sequence>
<dbReference type="OrthoDB" id="3065285at2759"/>
<keyword evidence="2" id="KW-1185">Reference proteome</keyword>
<dbReference type="EMBL" id="JADNRY010000004">
    <property type="protein sequence ID" value="KAF9077406.1"/>
    <property type="molecule type" value="Genomic_DNA"/>
</dbReference>
<gene>
    <name evidence="1" type="ORF">BDP27DRAFT_1181295</name>
</gene>
<comment type="caution">
    <text evidence="1">The sequence shown here is derived from an EMBL/GenBank/DDBJ whole genome shotgun (WGS) entry which is preliminary data.</text>
</comment>
<feature type="non-terminal residue" evidence="1">
    <location>
        <position position="1"/>
    </location>
</feature>
<accession>A0A9P5Q3F6</accession>
<evidence type="ECO:0000313" key="1">
    <source>
        <dbReference type="EMBL" id="KAF9077406.1"/>
    </source>
</evidence>
<dbReference type="Proteomes" id="UP000772434">
    <property type="component" value="Unassembled WGS sequence"/>
</dbReference>
<feature type="non-terminal residue" evidence="1">
    <location>
        <position position="62"/>
    </location>
</feature>
<reference evidence="1" key="1">
    <citation type="submission" date="2020-11" db="EMBL/GenBank/DDBJ databases">
        <authorList>
            <consortium name="DOE Joint Genome Institute"/>
            <person name="Ahrendt S."/>
            <person name="Riley R."/>
            <person name="Andreopoulos W."/>
            <person name="Labutti K."/>
            <person name="Pangilinan J."/>
            <person name="Ruiz-Duenas F.J."/>
            <person name="Barrasa J.M."/>
            <person name="Sanchez-Garcia M."/>
            <person name="Camarero S."/>
            <person name="Miyauchi S."/>
            <person name="Serrano A."/>
            <person name="Linde D."/>
            <person name="Babiker R."/>
            <person name="Drula E."/>
            <person name="Ayuso-Fernandez I."/>
            <person name="Pacheco R."/>
            <person name="Padilla G."/>
            <person name="Ferreira P."/>
            <person name="Barriuso J."/>
            <person name="Kellner H."/>
            <person name="Castanera R."/>
            <person name="Alfaro M."/>
            <person name="Ramirez L."/>
            <person name="Pisabarro A.G."/>
            <person name="Kuo A."/>
            <person name="Tritt A."/>
            <person name="Lipzen A."/>
            <person name="He G."/>
            <person name="Yan M."/>
            <person name="Ng V."/>
            <person name="Cullen D."/>
            <person name="Martin F."/>
            <person name="Rosso M.-N."/>
            <person name="Henrissat B."/>
            <person name="Hibbett D."/>
            <person name="Martinez A.T."/>
            <person name="Grigoriev I.V."/>
        </authorList>
    </citation>
    <scope>NUCLEOTIDE SEQUENCE</scope>
    <source>
        <strain evidence="1">AH 40177</strain>
    </source>
</reference>
<organism evidence="1 2">
    <name type="scientific">Rhodocollybia butyracea</name>
    <dbReference type="NCBI Taxonomy" id="206335"/>
    <lineage>
        <taxon>Eukaryota</taxon>
        <taxon>Fungi</taxon>
        <taxon>Dikarya</taxon>
        <taxon>Basidiomycota</taxon>
        <taxon>Agaricomycotina</taxon>
        <taxon>Agaricomycetes</taxon>
        <taxon>Agaricomycetidae</taxon>
        <taxon>Agaricales</taxon>
        <taxon>Marasmiineae</taxon>
        <taxon>Omphalotaceae</taxon>
        <taxon>Rhodocollybia</taxon>
    </lineage>
</organism>
<evidence type="ECO:0008006" key="3">
    <source>
        <dbReference type="Google" id="ProtNLM"/>
    </source>
</evidence>
<evidence type="ECO:0000313" key="2">
    <source>
        <dbReference type="Proteomes" id="UP000772434"/>
    </source>
</evidence>